<reference evidence="4 5" key="1">
    <citation type="journal article" date="2020" name="mSystems">
        <title>Defining Genomic and Predicted Metabolic Features of the Acetobacterium Genus.</title>
        <authorList>
            <person name="Ross D.E."/>
            <person name="Marshall C.W."/>
            <person name="Gulliver D."/>
            <person name="May H.D."/>
            <person name="Norman R.S."/>
        </authorList>
    </citation>
    <scope>NUCLEOTIDE SEQUENCE [LARGE SCALE GENOMIC DNA]</scope>
    <source>
        <strain evidence="4 5">DSM 4132</strain>
    </source>
</reference>
<feature type="domain" description="Probable ATP-binding protein BrxC alpha-helical" evidence="2">
    <location>
        <begin position="866"/>
        <end position="990"/>
    </location>
</feature>
<dbReference type="InterPro" id="IPR058036">
    <property type="entry name" value="BREX_BrxC_4th"/>
</dbReference>
<evidence type="ECO:0000259" key="3">
    <source>
        <dbReference type="Pfam" id="PF25796"/>
    </source>
</evidence>
<dbReference type="Proteomes" id="UP000622405">
    <property type="component" value="Unassembled WGS sequence"/>
</dbReference>
<dbReference type="Pfam" id="PF25796">
    <property type="entry name" value="BREX_BrxC_4th"/>
    <property type="match status" value="1"/>
</dbReference>
<proteinExistence type="predicted"/>
<organism evidence="4 5">
    <name type="scientific">Acetobacterium malicum</name>
    <dbReference type="NCBI Taxonomy" id="52692"/>
    <lineage>
        <taxon>Bacteria</taxon>
        <taxon>Bacillati</taxon>
        <taxon>Bacillota</taxon>
        <taxon>Clostridia</taxon>
        <taxon>Eubacteriales</taxon>
        <taxon>Eubacteriaceae</taxon>
        <taxon>Acetobacterium</taxon>
    </lineage>
</organism>
<dbReference type="InterPro" id="IPR047679">
    <property type="entry name" value="BREX_BrxC"/>
</dbReference>
<dbReference type="SUPFAM" id="SSF52540">
    <property type="entry name" value="P-loop containing nucleoside triphosphate hydrolases"/>
    <property type="match status" value="1"/>
</dbReference>
<dbReference type="Pfam" id="PF25791">
    <property type="entry name" value="WHD_BREX_BrxC"/>
    <property type="match status" value="1"/>
</dbReference>
<evidence type="ECO:0000313" key="5">
    <source>
        <dbReference type="Proteomes" id="UP000622405"/>
    </source>
</evidence>
<evidence type="ECO:0000259" key="1">
    <source>
        <dbReference type="Pfam" id="PF25791"/>
    </source>
</evidence>
<feature type="domain" description="Probable ATP-binding protein BrxC winged helix-turn-helix" evidence="1">
    <location>
        <begin position="736"/>
        <end position="860"/>
    </location>
</feature>
<protein>
    <submittedName>
        <fullName evidence="4">BREX system P-loop protein BrxC</fullName>
    </submittedName>
</protein>
<sequence>MRIAEIFVKPIDRDIKGVIKVGQDDDVNIYQELDEYVVTKELLKHFRSFFESYKNGITGHTDKMGVWISGFFGSGKSHFLKILSYLLENRDVNGKKAIEFFTDGSKLDDSVIMANIRLAENVSSDVILFNIDSKSESNSKSSKDAIIDVFMKVFNEMQGFCGSLPFLADMERKLADDGNFESFKAAYRQAYGNAWEDAREDFYFIQDELVGVLAKQGIMSEEAARTWCEKAADTYTLSIEKFASLIRHYCDKKGSNHHVVFMVDEIGQYIADDARLMLNLQTVTEDLGTACGGKAWVIVTSQQDIDAVVTVKGNDFSKIQGRFDTRLSLSSANVDEVIRKRILEKNQAGMVTLQLYYDQKESVIKNLITFSGEVEKKLYRNRDEFAGVYPFIPYQFNLLGQVLTAIRNHSASGKHLAEGERSMIALFKESAMSLMEATEGALVPFYTFYNALDQFIDHTHRIVIKQAEENTLLESLDVELLKILFMIKHVKEIKANTENITTLMVSNVDDDRINLRKKVEASLSRLIAQTLVQKNGEVYMFLTNEEQDINRAIQNEAVEMGEIINEAAAIIFQGIIKENKYRYNNRYHFPYNQIVDGRYFKNNQSEEMAVQIITPYHDDDYKTETLRMLSAQKPQVLVHLPGDATFLDEIIEQLKISKYLTKKGVELEKNFASIKRAKEDELGEKKQRIRIFIEEAIKHADIYVSGDKTNIPNKDPESRINDGLSKLVYARYNKLYYMETQPLSADIEQLFKSTGQIAMGDSNAPAANNLALKDLLNAIELLSRHTKISLKSLIKHFSDAPYGFIDWDVRWLVAMLFKRGKASLILNSETLTPVEADPKELLKLLTKTEFADKLLIEKREHPTEVQIKSVKEVMKGLFAMTAIEDEEDTITKTFKSRAKSKLKEIDALLIEYRLEQRFPGKAILLSGKAMLETTINMTNALIFFKHVHDHRDDLLDLGDDLEPIISFFNSEQKKILKTAFNYLDIYENSKNYIVDEELRDTIAEIKQVAQKPRPYNDIFKLPDALSRYAKRHSALIAVEVEPIRALVLSDESDVLAQLTPMEVKEKFESHYIKTFRELIDKLEGSNEIATVKNIRYESETLKERFIHEIVDYKNAIVVVYPPAPVGGGTVAEPPPKKTKIVKLKAMQIPTTVTIEKESDVEVFIQTVKSELLKELNRSDDTIINLTI</sequence>
<comment type="caution">
    <text evidence="4">The sequence shown here is derived from an EMBL/GenBank/DDBJ whole genome shotgun (WGS) entry which is preliminary data.</text>
</comment>
<name>A0ABR6YZF4_9FIRM</name>
<dbReference type="RefSeq" id="WP_186894780.1">
    <property type="nucleotide sequence ID" value="NZ_WJBE01000013.1"/>
</dbReference>
<dbReference type="NCBIfam" id="NF033441">
    <property type="entry name" value="BREX_BrxC"/>
    <property type="match status" value="1"/>
</dbReference>
<dbReference type="InterPro" id="IPR058038">
    <property type="entry name" value="BREX_BrxC_wHTH"/>
</dbReference>
<evidence type="ECO:0000259" key="2">
    <source>
        <dbReference type="Pfam" id="PF25792"/>
    </source>
</evidence>
<keyword evidence="5" id="KW-1185">Reference proteome</keyword>
<dbReference type="InterPro" id="IPR027417">
    <property type="entry name" value="P-loop_NTPase"/>
</dbReference>
<dbReference type="EMBL" id="WJBE01000013">
    <property type="protein sequence ID" value="MBC3900612.1"/>
    <property type="molecule type" value="Genomic_DNA"/>
</dbReference>
<accession>A0ABR6YZF4</accession>
<evidence type="ECO:0000313" key="4">
    <source>
        <dbReference type="EMBL" id="MBC3900612.1"/>
    </source>
</evidence>
<gene>
    <name evidence="4" type="primary">brxC</name>
    <name evidence="4" type="ORF">GH811_13405</name>
</gene>
<dbReference type="InterPro" id="IPR058037">
    <property type="entry name" value="BREX_BrxC_helical"/>
</dbReference>
<dbReference type="Pfam" id="PF25792">
    <property type="entry name" value="BREX_BrxC_helical"/>
    <property type="match status" value="1"/>
</dbReference>
<feature type="domain" description="Probable ATP-binding protein BrxC 4th six-stranded beta-sheet" evidence="3">
    <location>
        <begin position="558"/>
        <end position="727"/>
    </location>
</feature>